<evidence type="ECO:0000256" key="12">
    <source>
        <dbReference type="RuleBase" id="RU003357"/>
    </source>
</evidence>
<dbReference type="Proteomes" id="UP000675920">
    <property type="component" value="Unplaced"/>
</dbReference>
<evidence type="ECO:0000256" key="3">
    <source>
        <dbReference type="ARBA" id="ARBA00022448"/>
    </source>
</evidence>
<dbReference type="PANTHER" id="PTHR30069:SF29">
    <property type="entry name" value="HEMOGLOBIN AND HEMOGLOBIN-HAPTOGLOBIN-BINDING PROTEIN 1-RELATED"/>
    <property type="match status" value="1"/>
</dbReference>
<keyword evidence="10 11" id="KW-0998">Cell outer membrane</keyword>
<evidence type="ECO:0000256" key="9">
    <source>
        <dbReference type="ARBA" id="ARBA00023170"/>
    </source>
</evidence>
<keyword evidence="5 11" id="KW-0812">Transmembrane</keyword>
<reference evidence="17" key="4">
    <citation type="journal article" date="2020" name="Acta Crystallogr. D Struct. Biol.">
        <title>The crystal structure of the TonB-dependent transporter YncD reveals a positively charged substrate-binding site.</title>
        <authorList>
            <person name="Grinter R."/>
            <person name="Lithgow T."/>
        </authorList>
    </citation>
    <scope>NUCLEOTIDE SEQUENCE</scope>
</reference>
<dbReference type="GO" id="GO:0009279">
    <property type="term" value="C:cell outer membrane"/>
    <property type="evidence" value="ECO:0007669"/>
    <property type="project" value="UniProtKB-SubCell"/>
</dbReference>
<dbReference type="GO" id="GO:0015344">
    <property type="term" value="F:siderophore uptake transmembrane transporter activity"/>
    <property type="evidence" value="ECO:0007669"/>
    <property type="project" value="TreeGrafter"/>
</dbReference>
<name>A0A8B6XAX8_9BURK</name>
<evidence type="ECO:0000259" key="15">
    <source>
        <dbReference type="Pfam" id="PF07715"/>
    </source>
</evidence>
<keyword evidence="6 13" id="KW-0732">Signal</keyword>
<feature type="chain" id="PRO_5034973406" evidence="13">
    <location>
        <begin position="35"/>
        <end position="666"/>
    </location>
</feature>
<keyword evidence="7 12" id="KW-0798">TonB box</keyword>
<keyword evidence="16" id="KW-1185">Reference proteome</keyword>
<comment type="subcellular location">
    <subcellularLocation>
        <location evidence="1 11">Cell outer membrane</location>
        <topology evidence="1 11">Multi-pass membrane protein</topology>
    </subcellularLocation>
</comment>
<dbReference type="GO" id="GO:0044718">
    <property type="term" value="P:siderophore transmembrane transport"/>
    <property type="evidence" value="ECO:0007669"/>
    <property type="project" value="TreeGrafter"/>
</dbReference>
<reference evidence="17" key="2">
    <citation type="journal article" date="2002" name="Biochim. Biophys. Acta">
        <title>TonB-dependent receptors-structural perspectives.</title>
        <authorList>
            <person name="Ferguson A.D."/>
            <person name="Deisenhofer J."/>
        </authorList>
    </citation>
    <scope>NUCLEOTIDE SEQUENCE</scope>
</reference>
<dbReference type="InterPro" id="IPR036942">
    <property type="entry name" value="Beta-barrel_TonB_sf"/>
</dbReference>
<sequence>MPDLPDRCLLPENGVRPWRLAFCLALAFSLPSRAAPADLTTLSLEQLMDLPVVSAARYEQRQTEVAAAASILTRADIDAFGWRTLGDALASLPGLYQTYDRQYGYLGARGYGPPGDLTARVLVTIDGNRVNDPLFDSGPIDRAFPLDMGLVERIEFIPGPGGAVYGQNAMFGVVNVITRSGADLKGAEIETAWQAPQNLREGRATWGRRWDDGSDVLLSVSGMRARGEDLAYGFGDTGVSGVAPGLDGERGRQAFLRASSGPLFASLAWGSRRKDDPTAGFRSDPLVGGQYQADRYAVGQLQYQDRVTDALLLTGRLFGGTEDYRSHLSYDGAMVSYPSTSGWHGGELRLVADGSERHRLLFGIEAQQNTRVRQREIDLASDVTRVDIRTGGHRLGLYGQDEWRITPALAAIVGARFDHDDVSGNAASPRAGLIWQRDPATTLKLLHGRARRSPNAYESAYHDEVSLTANPSLPAEHVETWEAVADRRVFSDLAVRVSLYRWHMHNLIHLGNDEASGLSQYQASSSVQAQGAEISADKTWEGGARLRGNVSVQDVSADRGERPANSPVLLARLNFSTPLRVLPGGHTGWELRYDGPRRAIDGSTLGGYLLVNARAVCDLKPIGAELLVTAHNLLDRRYAQPAADTNWQTGLEQDGRSLRIGLRWRL</sequence>
<dbReference type="InterPro" id="IPR000531">
    <property type="entry name" value="Beta-barrel_TonB"/>
</dbReference>
<reference evidence="17" key="5">
    <citation type="submission" date="2025-08" db="UniProtKB">
        <authorList>
            <consortium name="RefSeq"/>
        </authorList>
    </citation>
    <scope>IDENTIFICATION</scope>
</reference>
<dbReference type="PANTHER" id="PTHR30069">
    <property type="entry name" value="TONB-DEPENDENT OUTER MEMBRANE RECEPTOR"/>
    <property type="match status" value="1"/>
</dbReference>
<comment type="similarity">
    <text evidence="2 11 12">Belongs to the TonB-dependent receptor family.</text>
</comment>
<organism evidence="16 17">
    <name type="scientific">Derxia gummosa DSM 723</name>
    <dbReference type="NCBI Taxonomy" id="1121388"/>
    <lineage>
        <taxon>Bacteria</taxon>
        <taxon>Pseudomonadati</taxon>
        <taxon>Pseudomonadota</taxon>
        <taxon>Betaproteobacteria</taxon>
        <taxon>Burkholderiales</taxon>
        <taxon>Alcaligenaceae</taxon>
        <taxon>Derxia</taxon>
    </lineage>
</organism>
<dbReference type="InterPro" id="IPR039426">
    <property type="entry name" value="TonB-dep_rcpt-like"/>
</dbReference>
<evidence type="ECO:0000313" key="17">
    <source>
        <dbReference type="RefSeq" id="WP_084544976.1"/>
    </source>
</evidence>
<evidence type="ECO:0000313" key="16">
    <source>
        <dbReference type="Proteomes" id="UP000675920"/>
    </source>
</evidence>
<evidence type="ECO:0000256" key="6">
    <source>
        <dbReference type="ARBA" id="ARBA00022729"/>
    </source>
</evidence>
<reference evidence="17" key="1">
    <citation type="journal article" date="1999" name="Nat. Struct. Biol.">
        <title>Crystal structure of the outer membrane active transporter FepA from Escherichia coli.</title>
        <authorList>
            <person name="Buchanan S.K."/>
            <person name="Smith B.S."/>
            <person name="Venkatramani L."/>
            <person name="Xia D."/>
            <person name="Esser L."/>
            <person name="Palnitkar M."/>
            <person name="Chakraborty R."/>
            <person name="van der Helm D."/>
            <person name="Deisenhofer J."/>
        </authorList>
    </citation>
    <scope>NUCLEOTIDE SEQUENCE</scope>
</reference>
<reference evidence="17" key="3">
    <citation type="journal article" date="2004" name="FEBS Lett.">
        <title>The plug domain of a neisserial TonB-dependent transporter retains structural integrity in the absence of its transmembrane beta-barrel.</title>
        <authorList>
            <person name="Oke M."/>
            <person name="Sarra R."/>
            <person name="Ghirlando R."/>
            <person name="Farnaud S."/>
            <person name="Gorringe A.R."/>
            <person name="Evans R.W."/>
            <person name="Buchanan S.K."/>
        </authorList>
    </citation>
    <scope>NUCLEOTIDE SEQUENCE</scope>
</reference>
<dbReference type="RefSeq" id="WP_084544976.1">
    <property type="nucleotide sequence ID" value="NZ_AXWS01000008.1"/>
</dbReference>
<protein>
    <submittedName>
        <fullName evidence="17">TonB-dependent receptor plug domain-containing protein</fullName>
    </submittedName>
</protein>
<dbReference type="Pfam" id="PF00593">
    <property type="entry name" value="TonB_dep_Rec_b-barrel"/>
    <property type="match status" value="1"/>
</dbReference>
<dbReference type="AlphaFoldDB" id="A0A8B6XAX8"/>
<keyword evidence="4 11" id="KW-1134">Transmembrane beta strand</keyword>
<evidence type="ECO:0000256" key="1">
    <source>
        <dbReference type="ARBA" id="ARBA00004571"/>
    </source>
</evidence>
<feature type="domain" description="TonB-dependent receptor plug" evidence="15">
    <location>
        <begin position="62"/>
        <end position="173"/>
    </location>
</feature>
<keyword evidence="9 17" id="KW-0675">Receptor</keyword>
<feature type="signal peptide" evidence="13">
    <location>
        <begin position="1"/>
        <end position="34"/>
    </location>
</feature>
<accession>A0A8B6XAX8</accession>
<evidence type="ECO:0000256" key="5">
    <source>
        <dbReference type="ARBA" id="ARBA00022692"/>
    </source>
</evidence>
<keyword evidence="3 11" id="KW-0813">Transport</keyword>
<evidence type="ECO:0000256" key="8">
    <source>
        <dbReference type="ARBA" id="ARBA00023136"/>
    </source>
</evidence>
<keyword evidence="8 11" id="KW-0472">Membrane</keyword>
<dbReference type="Gene3D" id="2.40.170.20">
    <property type="entry name" value="TonB-dependent receptor, beta-barrel domain"/>
    <property type="match status" value="1"/>
</dbReference>
<evidence type="ECO:0000259" key="14">
    <source>
        <dbReference type="Pfam" id="PF00593"/>
    </source>
</evidence>
<feature type="domain" description="TonB-dependent receptor-like beta-barrel" evidence="14">
    <location>
        <begin position="261"/>
        <end position="615"/>
    </location>
</feature>
<evidence type="ECO:0000256" key="2">
    <source>
        <dbReference type="ARBA" id="ARBA00009810"/>
    </source>
</evidence>
<dbReference type="InterPro" id="IPR037066">
    <property type="entry name" value="Plug_dom_sf"/>
</dbReference>
<dbReference type="Pfam" id="PF07715">
    <property type="entry name" value="Plug"/>
    <property type="match status" value="1"/>
</dbReference>
<evidence type="ECO:0000256" key="11">
    <source>
        <dbReference type="PROSITE-ProRule" id="PRU01360"/>
    </source>
</evidence>
<evidence type="ECO:0000256" key="4">
    <source>
        <dbReference type="ARBA" id="ARBA00022452"/>
    </source>
</evidence>
<dbReference type="SUPFAM" id="SSF56935">
    <property type="entry name" value="Porins"/>
    <property type="match status" value="1"/>
</dbReference>
<evidence type="ECO:0000256" key="7">
    <source>
        <dbReference type="ARBA" id="ARBA00023077"/>
    </source>
</evidence>
<dbReference type="Gene3D" id="2.170.130.10">
    <property type="entry name" value="TonB-dependent receptor, plug domain"/>
    <property type="match status" value="1"/>
</dbReference>
<proteinExistence type="inferred from homology"/>
<dbReference type="OrthoDB" id="183532at2"/>
<dbReference type="PROSITE" id="PS52016">
    <property type="entry name" value="TONB_DEPENDENT_REC_3"/>
    <property type="match status" value="1"/>
</dbReference>
<evidence type="ECO:0000256" key="10">
    <source>
        <dbReference type="ARBA" id="ARBA00023237"/>
    </source>
</evidence>
<evidence type="ECO:0000256" key="13">
    <source>
        <dbReference type="SAM" id="SignalP"/>
    </source>
</evidence>
<dbReference type="InterPro" id="IPR012910">
    <property type="entry name" value="Plug_dom"/>
</dbReference>